<proteinExistence type="predicted"/>
<keyword evidence="2" id="KW-1185">Reference proteome</keyword>
<reference evidence="1 2" key="1">
    <citation type="submission" date="2016-02" db="EMBL/GenBank/DDBJ databases">
        <title>Ulvibacter sp. LPB0005, isolated from Thais luteostoma.</title>
        <authorList>
            <person name="Shin S.-K."/>
            <person name="Yi H."/>
        </authorList>
    </citation>
    <scope>NUCLEOTIDE SEQUENCE [LARGE SCALE GENOMIC DNA]</scope>
    <source>
        <strain evidence="1 2">LPB0005</strain>
    </source>
</reference>
<evidence type="ECO:0000313" key="2">
    <source>
        <dbReference type="Proteomes" id="UP000077013"/>
    </source>
</evidence>
<accession>A0A167KAV4</accession>
<sequence>MDMTFGITNTIRNGIKGEIVLNIIDDSFATTKSLTVREKNGKLTAEFYNSVAGFGDMEKAQTEMLNDSTLTFELSERIYSENLTFDKQNQSFRNKEKNLNYRILKNELFK</sequence>
<gene>
    <name evidence="1" type="ORF">ULVI_00960</name>
</gene>
<comment type="caution">
    <text evidence="1">The sequence shown here is derived from an EMBL/GenBank/DDBJ whole genome shotgun (WGS) entry which is preliminary data.</text>
</comment>
<organism evidence="1 2">
    <name type="scientific">Cochleicola gelatinilyticus</name>
    <dbReference type="NCBI Taxonomy" id="1763537"/>
    <lineage>
        <taxon>Bacteria</taxon>
        <taxon>Pseudomonadati</taxon>
        <taxon>Bacteroidota</taxon>
        <taxon>Flavobacteriia</taxon>
        <taxon>Flavobacteriales</taxon>
        <taxon>Flavobacteriaceae</taxon>
        <taxon>Cochleicola</taxon>
    </lineage>
</organism>
<name>A0A167KAV4_9FLAO</name>
<dbReference type="Proteomes" id="UP000077013">
    <property type="component" value="Unassembled WGS sequence"/>
</dbReference>
<dbReference type="EMBL" id="LRXL01000010">
    <property type="protein sequence ID" value="OAB81593.1"/>
    <property type="molecule type" value="Genomic_DNA"/>
</dbReference>
<protein>
    <submittedName>
        <fullName evidence="1">Uncharacterized protein</fullName>
    </submittedName>
</protein>
<evidence type="ECO:0000313" key="1">
    <source>
        <dbReference type="EMBL" id="OAB81593.1"/>
    </source>
</evidence>
<dbReference type="AlphaFoldDB" id="A0A167KAV4"/>